<dbReference type="PROSITE" id="PS00433">
    <property type="entry name" value="PHOSPHOFRUCTOKINASE"/>
    <property type="match status" value="2"/>
</dbReference>
<dbReference type="GO" id="GO:0006002">
    <property type="term" value="P:fructose 6-phosphate metabolic process"/>
    <property type="evidence" value="ECO:0007669"/>
    <property type="project" value="InterPro"/>
</dbReference>
<dbReference type="GO" id="GO:0061621">
    <property type="term" value="P:canonical glycolysis"/>
    <property type="evidence" value="ECO:0007669"/>
    <property type="project" value="TreeGrafter"/>
</dbReference>
<keyword evidence="7" id="KW-0479">Metal-binding</keyword>
<evidence type="ECO:0000256" key="10">
    <source>
        <dbReference type="ARBA" id="ARBA00022840"/>
    </source>
</evidence>
<keyword evidence="3" id="KW-0963">Cytoplasm</keyword>
<dbReference type="NCBIfam" id="TIGR02478">
    <property type="entry name" value="6PF1K_euk"/>
    <property type="match status" value="1"/>
</dbReference>
<dbReference type="PANTHER" id="PTHR13697:SF5">
    <property type="entry name" value="ATP-DEPENDENT 6-PHOSPHOFRUCTOKINASE, PLATELET TYPE"/>
    <property type="match status" value="1"/>
</dbReference>
<proteinExistence type="inferred from homology"/>
<dbReference type="PIRSF" id="PIRSF000533">
    <property type="entry name" value="ATP_PFK_euk"/>
    <property type="match status" value="1"/>
</dbReference>
<keyword evidence="11" id="KW-0460">Magnesium</keyword>
<dbReference type="Gene3D" id="3.40.50.450">
    <property type="match status" value="2"/>
</dbReference>
<dbReference type="PRINTS" id="PR00476">
    <property type="entry name" value="PHFRCTKINASE"/>
</dbReference>
<evidence type="ECO:0000256" key="3">
    <source>
        <dbReference type="ARBA" id="ARBA00022490"/>
    </source>
</evidence>
<keyword evidence="4" id="KW-0021">Allosteric enzyme</keyword>
<evidence type="ECO:0000256" key="16">
    <source>
        <dbReference type="ARBA" id="ARBA00041363"/>
    </source>
</evidence>
<comment type="pathway">
    <text evidence="2">Carbohydrate degradation; glycolysis; D-glyceraldehyde 3-phosphate and glycerone phosphate from D-glucose: step 3/4.</text>
</comment>
<evidence type="ECO:0000256" key="8">
    <source>
        <dbReference type="ARBA" id="ARBA00022741"/>
    </source>
</evidence>
<dbReference type="EMBL" id="VZRE01004313">
    <property type="protein sequence ID" value="NWU08615.1"/>
    <property type="molecule type" value="Genomic_DNA"/>
</dbReference>
<accession>A0A7K5TYF9</accession>
<evidence type="ECO:0000313" key="20">
    <source>
        <dbReference type="Proteomes" id="UP000543364"/>
    </source>
</evidence>
<dbReference type="CDD" id="cd00764">
    <property type="entry name" value="Eukaryotic_PFK"/>
    <property type="match status" value="1"/>
</dbReference>
<dbReference type="InterPro" id="IPR015912">
    <property type="entry name" value="Phosphofructokinase_CS"/>
</dbReference>
<sequence>SAMDHQPKFFENLSGSGKAIGVLTSGGDAQGMNAAVRAVVRMGIYVKAKVYFVYEGYQGMVDGGDNIVEVSWESVSSILQVGGTVIGSARCKSFRTHEGRLQAAYNLVQRGITNLCVIGGDGSLTGANLFREEWSGLLEELAQNGKIDAEAVKKYAYLNIVGMVGSIDNDFCGTDMTIGTDSALHRIIEVVDAIMTTAQSHQRTFVLEVMGRHCGYLALVSALACGADWVFIPEYPPEEGWEDTMCVKLSENRARKKRLNIIIVAEGAIDCHNKPITSEKVKDLVVQRLGFDTRVTILGHVQRGGTPSAFDRILASRMGVEAVLALLEATPATPACVVSLSGNQAVRLPLMECVQMTQEVQKAMDEGRFLEAVRLRGRSFENNLNTYKLLSHKKPDAELPKTNFNVAVLNVGAPAAGMNAAVRAAVRVGITEGHKMFAVIDGFEGFARGKIKEISWGDVGGWTGQGGSILGTKRTLPAKYLEKIAEQMRANNINALMVIGGFEAYLGLLELSAAREKYDEFCVPMVMVPATVSNNVPGSDFSIGADTALNTITDTCDRIKQSASGTKRRVFIIETMGGYCGYLANMGALAAGADAAYIFEEQFDIRELQANVEHLTEKMKTSIQRGLVLRNENCNENYTTDFIYQLYSEEGKGVFDCRKNVLGHMQQGGAPSPFDRNFGTKISAKAMQWISKKLKETYRKGKVFANTDDSVCLLGMRRRNLVFQPVAELKTETDFVHRIPKEQWWLKLRPLMKILAKYKTSYDVSDSGQLEHVAMLPKEAVPAAI</sequence>
<dbReference type="AlphaFoldDB" id="A0A7K5TYF9"/>
<dbReference type="InterPro" id="IPR000023">
    <property type="entry name" value="Phosphofructokinase_dom"/>
</dbReference>
<organism evidence="19 20">
    <name type="scientific">Cephalopterus ornatus</name>
    <name type="common">Amazonian umbrellabird</name>
    <dbReference type="NCBI Taxonomy" id="114276"/>
    <lineage>
        <taxon>Eukaryota</taxon>
        <taxon>Metazoa</taxon>
        <taxon>Chordata</taxon>
        <taxon>Craniata</taxon>
        <taxon>Vertebrata</taxon>
        <taxon>Euteleostomi</taxon>
        <taxon>Archelosauria</taxon>
        <taxon>Archosauria</taxon>
        <taxon>Dinosauria</taxon>
        <taxon>Saurischia</taxon>
        <taxon>Theropoda</taxon>
        <taxon>Coelurosauria</taxon>
        <taxon>Aves</taxon>
        <taxon>Neognathae</taxon>
        <taxon>Neoaves</taxon>
        <taxon>Telluraves</taxon>
        <taxon>Australaves</taxon>
        <taxon>Passeriformes</taxon>
        <taxon>Cotingidae</taxon>
        <taxon>Cephalopterus</taxon>
    </lineage>
</organism>
<keyword evidence="9" id="KW-0418">Kinase</keyword>
<dbReference type="GO" id="GO:0030388">
    <property type="term" value="P:fructose 1,6-bisphosphate metabolic process"/>
    <property type="evidence" value="ECO:0007669"/>
    <property type="project" value="TreeGrafter"/>
</dbReference>
<dbReference type="GO" id="GO:0003872">
    <property type="term" value="F:6-phosphofructokinase activity"/>
    <property type="evidence" value="ECO:0007669"/>
    <property type="project" value="UniProtKB-EC"/>
</dbReference>
<dbReference type="InterPro" id="IPR009161">
    <property type="entry name" value="6-Pfructokinase_euk"/>
</dbReference>
<dbReference type="GO" id="GO:0046872">
    <property type="term" value="F:metal ion binding"/>
    <property type="evidence" value="ECO:0007669"/>
    <property type="project" value="UniProtKB-KW"/>
</dbReference>
<dbReference type="InterPro" id="IPR041914">
    <property type="entry name" value="PFK_vert-type"/>
</dbReference>
<keyword evidence="20" id="KW-1185">Reference proteome</keyword>
<dbReference type="GO" id="GO:0005945">
    <property type="term" value="C:6-phosphofructokinase complex"/>
    <property type="evidence" value="ECO:0007669"/>
    <property type="project" value="TreeGrafter"/>
</dbReference>
<keyword evidence="5" id="KW-0597">Phosphoprotein</keyword>
<dbReference type="Proteomes" id="UP000543364">
    <property type="component" value="Unassembled WGS sequence"/>
</dbReference>
<dbReference type="GO" id="GO:0005524">
    <property type="term" value="F:ATP binding"/>
    <property type="evidence" value="ECO:0007669"/>
    <property type="project" value="UniProtKB-KW"/>
</dbReference>
<evidence type="ECO:0000256" key="5">
    <source>
        <dbReference type="ARBA" id="ARBA00022553"/>
    </source>
</evidence>
<dbReference type="GO" id="GO:0042802">
    <property type="term" value="F:identical protein binding"/>
    <property type="evidence" value="ECO:0007669"/>
    <property type="project" value="TreeGrafter"/>
</dbReference>
<dbReference type="UniPathway" id="UPA00109">
    <property type="reaction ID" value="UER00182"/>
</dbReference>
<keyword evidence="8" id="KW-0547">Nucleotide-binding</keyword>
<evidence type="ECO:0000256" key="11">
    <source>
        <dbReference type="ARBA" id="ARBA00022842"/>
    </source>
</evidence>
<keyword evidence="12" id="KW-0007">Acetylation</keyword>
<evidence type="ECO:0000256" key="1">
    <source>
        <dbReference type="ARBA" id="ARBA00001946"/>
    </source>
</evidence>
<evidence type="ECO:0000259" key="18">
    <source>
        <dbReference type="Pfam" id="PF00365"/>
    </source>
</evidence>
<evidence type="ECO:0000256" key="15">
    <source>
        <dbReference type="ARBA" id="ARBA00041248"/>
    </source>
</evidence>
<keyword evidence="13" id="KW-0324">Glycolysis</keyword>
<feature type="non-terminal residue" evidence="19">
    <location>
        <position position="785"/>
    </location>
</feature>
<dbReference type="PANTHER" id="PTHR13697">
    <property type="entry name" value="PHOSPHOFRUCTOKINASE"/>
    <property type="match status" value="1"/>
</dbReference>
<name>A0A7K5TYF9_CEPOR</name>
<evidence type="ECO:0000256" key="7">
    <source>
        <dbReference type="ARBA" id="ARBA00022723"/>
    </source>
</evidence>
<evidence type="ECO:0000256" key="4">
    <source>
        <dbReference type="ARBA" id="ARBA00022533"/>
    </source>
</evidence>
<dbReference type="GO" id="GO:0016020">
    <property type="term" value="C:membrane"/>
    <property type="evidence" value="ECO:0007669"/>
    <property type="project" value="TreeGrafter"/>
</dbReference>
<evidence type="ECO:0000256" key="6">
    <source>
        <dbReference type="ARBA" id="ARBA00022679"/>
    </source>
</evidence>
<dbReference type="FunFam" id="3.40.50.460:FF:000001">
    <property type="entry name" value="ATP-dependent 6-phosphofructokinase"/>
    <property type="match status" value="1"/>
</dbReference>
<dbReference type="HAMAP" id="MF_03184">
    <property type="entry name" value="Phosphofructokinase_I_E"/>
    <property type="match status" value="1"/>
</dbReference>
<dbReference type="FunFam" id="3.40.50.460:FF:000003">
    <property type="entry name" value="ATP-dependent 6-phosphofructokinase"/>
    <property type="match status" value="1"/>
</dbReference>
<feature type="non-terminal residue" evidence="19">
    <location>
        <position position="1"/>
    </location>
</feature>
<dbReference type="FunFam" id="3.40.50.450:FF:000043">
    <property type="entry name" value="ATP-dependent 6-phosphofructokinase, platelet type"/>
    <property type="match status" value="1"/>
</dbReference>
<reference evidence="19 20" key="1">
    <citation type="submission" date="2019-09" db="EMBL/GenBank/DDBJ databases">
        <title>Bird 10,000 Genomes (B10K) Project - Family phase.</title>
        <authorList>
            <person name="Zhang G."/>
        </authorList>
    </citation>
    <scope>NUCLEOTIDE SEQUENCE [LARGE SCALE GENOMIC DNA]</scope>
    <source>
        <strain evidence="19">B10K-DU-001-01</strain>
        <tissue evidence="19">Muscle</tissue>
    </source>
</reference>
<evidence type="ECO:0000256" key="2">
    <source>
        <dbReference type="ARBA" id="ARBA00004679"/>
    </source>
</evidence>
<evidence type="ECO:0000256" key="12">
    <source>
        <dbReference type="ARBA" id="ARBA00022990"/>
    </source>
</evidence>
<dbReference type="Gene3D" id="3.40.50.460">
    <property type="entry name" value="Phosphofructokinase domain"/>
    <property type="match status" value="2"/>
</dbReference>
<dbReference type="FunFam" id="3.40.50.450:FF:000064">
    <property type="entry name" value="Phosphofructokinase, platelet b"/>
    <property type="match status" value="1"/>
</dbReference>
<dbReference type="InterPro" id="IPR022953">
    <property type="entry name" value="ATP_PFK"/>
</dbReference>
<dbReference type="GO" id="GO:0070095">
    <property type="term" value="F:fructose-6-phosphate binding"/>
    <property type="evidence" value="ECO:0007669"/>
    <property type="project" value="TreeGrafter"/>
</dbReference>
<evidence type="ECO:0000313" key="19">
    <source>
        <dbReference type="EMBL" id="NWU08615.1"/>
    </source>
</evidence>
<evidence type="ECO:0000256" key="13">
    <source>
        <dbReference type="ARBA" id="ARBA00023152"/>
    </source>
</evidence>
<dbReference type="SUPFAM" id="SSF53784">
    <property type="entry name" value="Phosphofructokinase"/>
    <property type="match status" value="2"/>
</dbReference>
<keyword evidence="10" id="KW-0067">ATP-binding</keyword>
<evidence type="ECO:0000256" key="9">
    <source>
        <dbReference type="ARBA" id="ARBA00022777"/>
    </source>
</evidence>
<feature type="domain" description="Phosphofructokinase" evidence="18">
    <location>
        <begin position="20"/>
        <end position="325"/>
    </location>
</feature>
<dbReference type="InterPro" id="IPR035966">
    <property type="entry name" value="PKF_sf"/>
</dbReference>
<keyword evidence="14" id="KW-0325">Glycoprotein</keyword>
<evidence type="ECO:0000256" key="17">
    <source>
        <dbReference type="ARBA" id="ARBA00048070"/>
    </source>
</evidence>
<feature type="domain" description="Phosphofructokinase" evidence="18">
    <location>
        <begin position="405"/>
        <end position="690"/>
    </location>
</feature>
<comment type="caution">
    <text evidence="19">The sequence shown here is derived from an EMBL/GenBank/DDBJ whole genome shotgun (WGS) entry which is preliminary data.</text>
</comment>
<comment type="catalytic activity">
    <reaction evidence="17">
        <text>beta-D-fructose 6-phosphate + ATP = beta-D-fructose 1,6-bisphosphate + ADP + H(+)</text>
        <dbReference type="Rhea" id="RHEA:16109"/>
        <dbReference type="ChEBI" id="CHEBI:15378"/>
        <dbReference type="ChEBI" id="CHEBI:30616"/>
        <dbReference type="ChEBI" id="CHEBI:32966"/>
        <dbReference type="ChEBI" id="CHEBI:57634"/>
        <dbReference type="ChEBI" id="CHEBI:456216"/>
        <dbReference type="EC" id="2.7.1.11"/>
    </reaction>
</comment>
<keyword evidence="6" id="KW-0808">Transferase</keyword>
<dbReference type="GO" id="GO:0048029">
    <property type="term" value="F:monosaccharide binding"/>
    <property type="evidence" value="ECO:0007669"/>
    <property type="project" value="TreeGrafter"/>
</dbReference>
<evidence type="ECO:0000256" key="14">
    <source>
        <dbReference type="ARBA" id="ARBA00023180"/>
    </source>
</evidence>
<dbReference type="GO" id="GO:0016208">
    <property type="term" value="F:AMP binding"/>
    <property type="evidence" value="ECO:0007669"/>
    <property type="project" value="TreeGrafter"/>
</dbReference>
<comment type="cofactor">
    <cofactor evidence="1">
        <name>Mg(2+)</name>
        <dbReference type="ChEBI" id="CHEBI:18420"/>
    </cofactor>
</comment>
<protein>
    <recommendedName>
        <fullName evidence="15">6-phosphofructokinase type C</fullName>
    </recommendedName>
    <alternativeName>
        <fullName evidence="16">Phosphofructo-1-kinase isozyme C</fullName>
    </alternativeName>
</protein>
<gene>
    <name evidence="19" type="primary">Pfkp</name>
    <name evidence="19" type="ORF">CEPORN_R14169</name>
</gene>
<dbReference type="Pfam" id="PF00365">
    <property type="entry name" value="PFK"/>
    <property type="match status" value="2"/>
</dbReference>